<keyword evidence="3" id="KW-1185">Reference proteome</keyword>
<dbReference type="PANTHER" id="PTHR42743">
    <property type="entry name" value="AMINO-ACID AMINOTRANSFERASE"/>
    <property type="match status" value="1"/>
</dbReference>
<dbReference type="AlphaFoldDB" id="A0A927NAR4"/>
<accession>A0A927NAR4</accession>
<dbReference type="GO" id="GO:0016829">
    <property type="term" value="F:lyase activity"/>
    <property type="evidence" value="ECO:0007669"/>
    <property type="project" value="UniProtKB-KW"/>
</dbReference>
<dbReference type="Gene3D" id="3.30.470.10">
    <property type="match status" value="1"/>
</dbReference>
<dbReference type="Proteomes" id="UP000638648">
    <property type="component" value="Unassembled WGS sequence"/>
</dbReference>
<dbReference type="GO" id="GO:0046394">
    <property type="term" value="P:carboxylic acid biosynthetic process"/>
    <property type="evidence" value="ECO:0007669"/>
    <property type="project" value="UniProtKB-ARBA"/>
</dbReference>
<sequence length="259" mass="28355">MELNGMPATIEQVRSLALTNYGHFTSMLVEDGQVRGLSLHLERLARDCRQLFDVELDIDRVRRHVRHALADAPQKTVVRVTVYDPALDLGTIGADANPHILVTTRAAATKSPTPLHLQAVSYRRENPAVKHIGLFGVLQRRRAAQREGFDDVLLLNPDGSISEIATSNIGFVRNGQIIWPRSECLAGTTMTLLQQALDEPVVSESLTLSDLSQMEASFATNAATGVRSIVAVDAQQWASDHKVVCELGALYQDIPTEAV</sequence>
<organism evidence="2 3">
    <name type="scientific">Actinopolymorpha pittospori</name>
    <dbReference type="NCBI Taxonomy" id="648752"/>
    <lineage>
        <taxon>Bacteria</taxon>
        <taxon>Bacillati</taxon>
        <taxon>Actinomycetota</taxon>
        <taxon>Actinomycetes</taxon>
        <taxon>Propionibacteriales</taxon>
        <taxon>Actinopolymorphaceae</taxon>
        <taxon>Actinopolymorpha</taxon>
    </lineage>
</organism>
<dbReference type="RefSeq" id="WP_192755176.1">
    <property type="nucleotide sequence ID" value="NZ_BAABJL010000222.1"/>
</dbReference>
<dbReference type="InterPro" id="IPR001544">
    <property type="entry name" value="Aminotrans_IV"/>
</dbReference>
<comment type="caution">
    <text evidence="2">The sequence shown here is derived from an EMBL/GenBank/DDBJ whole genome shotgun (WGS) entry which is preliminary data.</text>
</comment>
<dbReference type="Pfam" id="PF01063">
    <property type="entry name" value="Aminotran_4"/>
    <property type="match status" value="1"/>
</dbReference>
<dbReference type="PANTHER" id="PTHR42743:SF13">
    <property type="entry name" value="P-LOOP CONTAINING NUCLEOSIDE TRIPHOSPHATE HYDROLASE PROTEIN"/>
    <property type="match status" value="1"/>
</dbReference>
<dbReference type="EMBL" id="JADBEM010000001">
    <property type="protein sequence ID" value="MBE1612057.1"/>
    <property type="molecule type" value="Genomic_DNA"/>
</dbReference>
<reference evidence="2" key="1">
    <citation type="submission" date="2020-10" db="EMBL/GenBank/DDBJ databases">
        <title>Sequencing the genomes of 1000 actinobacteria strains.</title>
        <authorList>
            <person name="Klenk H.-P."/>
        </authorList>
    </citation>
    <scope>NUCLEOTIDE SEQUENCE</scope>
    <source>
        <strain evidence="2">DSM 45354</strain>
    </source>
</reference>
<dbReference type="GO" id="GO:0008483">
    <property type="term" value="F:transaminase activity"/>
    <property type="evidence" value="ECO:0007669"/>
    <property type="project" value="UniProtKB-KW"/>
</dbReference>
<keyword evidence="2" id="KW-0808">Transferase</keyword>
<dbReference type="InterPro" id="IPR036038">
    <property type="entry name" value="Aminotransferase-like"/>
</dbReference>
<gene>
    <name evidence="2" type="ORF">HEB94_008905</name>
</gene>
<evidence type="ECO:0000313" key="2">
    <source>
        <dbReference type="EMBL" id="MBE1612057.1"/>
    </source>
</evidence>
<dbReference type="InterPro" id="IPR043132">
    <property type="entry name" value="BCAT-like_C"/>
</dbReference>
<dbReference type="SUPFAM" id="SSF56752">
    <property type="entry name" value="D-aminoacid aminotransferase-like PLP-dependent enzymes"/>
    <property type="match status" value="1"/>
</dbReference>
<protein>
    <submittedName>
        <fullName evidence="2">Branched-subunit amino acid aminotransferase/4-amino-4-deoxychorismate lyase</fullName>
    </submittedName>
</protein>
<comment type="similarity">
    <text evidence="1">Belongs to the class-IV pyridoxal-phosphate-dependent aminotransferase family.</text>
</comment>
<name>A0A927NAR4_9ACTN</name>
<keyword evidence="2" id="KW-0032">Aminotransferase</keyword>
<proteinExistence type="inferred from homology"/>
<dbReference type="InterPro" id="IPR050571">
    <property type="entry name" value="Class-IV_PLP-Dep_Aminotrnsfr"/>
</dbReference>
<dbReference type="NCBIfam" id="NF006734">
    <property type="entry name" value="PRK09266.1"/>
    <property type="match status" value="1"/>
</dbReference>
<dbReference type="Gene3D" id="3.20.10.10">
    <property type="entry name" value="D-amino Acid Aminotransferase, subunit A, domain 2"/>
    <property type="match status" value="1"/>
</dbReference>
<evidence type="ECO:0000256" key="1">
    <source>
        <dbReference type="ARBA" id="ARBA00009320"/>
    </source>
</evidence>
<evidence type="ECO:0000313" key="3">
    <source>
        <dbReference type="Proteomes" id="UP000638648"/>
    </source>
</evidence>
<dbReference type="InterPro" id="IPR043131">
    <property type="entry name" value="BCAT-like_N"/>
</dbReference>
<keyword evidence="2" id="KW-0456">Lyase</keyword>